<reference evidence="3 4" key="1">
    <citation type="submission" date="2020-06" db="EMBL/GenBank/DDBJ databases">
        <authorList>
            <person name="Li R."/>
            <person name="Bekaert M."/>
        </authorList>
    </citation>
    <scope>NUCLEOTIDE SEQUENCE [LARGE SCALE GENOMIC DNA]</scope>
    <source>
        <strain evidence="4">wild</strain>
    </source>
</reference>
<evidence type="ECO:0000313" key="4">
    <source>
        <dbReference type="Proteomes" id="UP000507470"/>
    </source>
</evidence>
<protein>
    <recommendedName>
        <fullName evidence="2">Asl1-like glycosyl hydrolase catalytic domain-containing protein</fullName>
    </recommendedName>
</protein>
<feature type="domain" description="Asl1-like glycosyl hydrolase catalytic" evidence="2">
    <location>
        <begin position="86"/>
        <end position="305"/>
    </location>
</feature>
<keyword evidence="4" id="KW-1185">Reference proteome</keyword>
<sequence length="310" mass="35470">MVQFYNTRPEESGRIMSANNDNETPASSCDEALHMSANNDNEAPTLWLVLLVSGSLCLLVFNIVDLSAASHKKGVGIVRSKHYECSDEATFNNVHWWYDWQQSPDHMHYRHHCPADVRSGYVPMVNGKHFEKGINISANAQYILGFNDPDRRDQANLSASQASVMWKELEANAVGKILVSPAVSSLDWLQQFLQQCQQCRVDHVAVHIFNCNAHEIMRILKQTWDRFEKPIWLTEFACPHTTSANDQLRLMREVLPLLESAPYVFRYAWFASRWMKHLDGGNTVDISATLIKENTVELSALGHYYNNFMH</sequence>
<evidence type="ECO:0000256" key="1">
    <source>
        <dbReference type="SAM" id="MobiDB-lite"/>
    </source>
</evidence>
<dbReference type="GO" id="GO:0071966">
    <property type="term" value="P:fungal-type cell wall polysaccharide metabolic process"/>
    <property type="evidence" value="ECO:0007669"/>
    <property type="project" value="TreeGrafter"/>
</dbReference>
<accession>A0A6J8AI04</accession>
<gene>
    <name evidence="3" type="ORF">MCOR_7717</name>
</gene>
<evidence type="ECO:0000313" key="3">
    <source>
        <dbReference type="EMBL" id="CAC5368018.1"/>
    </source>
</evidence>
<dbReference type="PANTHER" id="PTHR34154:SF3">
    <property type="entry name" value="ALKALI-SENSITIVE LINKAGE PROTEIN 1"/>
    <property type="match status" value="1"/>
</dbReference>
<dbReference type="OrthoDB" id="43654at2759"/>
<evidence type="ECO:0000259" key="2">
    <source>
        <dbReference type="Pfam" id="PF11790"/>
    </source>
</evidence>
<dbReference type="InterPro" id="IPR024655">
    <property type="entry name" value="Asl1_glyco_hydro_catalytic"/>
</dbReference>
<dbReference type="Pfam" id="PF11790">
    <property type="entry name" value="Glyco_hydro_cc"/>
    <property type="match status" value="1"/>
</dbReference>
<dbReference type="InterPro" id="IPR053183">
    <property type="entry name" value="ASL1"/>
</dbReference>
<name>A0A6J8AI04_MYTCO</name>
<dbReference type="AlphaFoldDB" id="A0A6J8AI04"/>
<organism evidence="3 4">
    <name type="scientific">Mytilus coruscus</name>
    <name type="common">Sea mussel</name>
    <dbReference type="NCBI Taxonomy" id="42192"/>
    <lineage>
        <taxon>Eukaryota</taxon>
        <taxon>Metazoa</taxon>
        <taxon>Spiralia</taxon>
        <taxon>Lophotrochozoa</taxon>
        <taxon>Mollusca</taxon>
        <taxon>Bivalvia</taxon>
        <taxon>Autobranchia</taxon>
        <taxon>Pteriomorphia</taxon>
        <taxon>Mytilida</taxon>
        <taxon>Mytiloidea</taxon>
        <taxon>Mytilidae</taxon>
        <taxon>Mytilinae</taxon>
        <taxon>Mytilus</taxon>
    </lineage>
</organism>
<dbReference type="InterPro" id="IPR017853">
    <property type="entry name" value="GH"/>
</dbReference>
<dbReference type="Proteomes" id="UP000507470">
    <property type="component" value="Unassembled WGS sequence"/>
</dbReference>
<feature type="region of interest" description="Disordered" evidence="1">
    <location>
        <begin position="1"/>
        <end position="27"/>
    </location>
</feature>
<dbReference type="SUPFAM" id="SSF51445">
    <property type="entry name" value="(Trans)glycosidases"/>
    <property type="match status" value="1"/>
</dbReference>
<proteinExistence type="predicted"/>
<dbReference type="Gene3D" id="3.20.20.80">
    <property type="entry name" value="Glycosidases"/>
    <property type="match status" value="1"/>
</dbReference>
<dbReference type="PANTHER" id="PTHR34154">
    <property type="entry name" value="ALKALI-SENSITIVE LINKAGE PROTEIN 1"/>
    <property type="match status" value="1"/>
</dbReference>
<feature type="compositionally biased region" description="Polar residues" evidence="1">
    <location>
        <begin position="17"/>
        <end position="27"/>
    </location>
</feature>
<dbReference type="EMBL" id="CACVKT020001431">
    <property type="protein sequence ID" value="CAC5368018.1"/>
    <property type="molecule type" value="Genomic_DNA"/>
</dbReference>